<comment type="caution">
    <text evidence="16">The sequence shown here is derived from an EMBL/GenBank/DDBJ whole genome shotgun (WGS) entry which is preliminary data.</text>
</comment>
<dbReference type="Pfam" id="PF00672">
    <property type="entry name" value="HAMP"/>
    <property type="match status" value="1"/>
</dbReference>
<name>A0ABP7RL99_9BURK</name>
<evidence type="ECO:0000256" key="13">
    <source>
        <dbReference type="SAM" id="Phobius"/>
    </source>
</evidence>
<evidence type="ECO:0000256" key="11">
    <source>
        <dbReference type="PROSITE-ProRule" id="PRU00284"/>
    </source>
</evidence>
<dbReference type="EMBL" id="BAABBP010000022">
    <property type="protein sequence ID" value="GAA3999129.1"/>
    <property type="molecule type" value="Genomic_DNA"/>
</dbReference>
<dbReference type="InterPro" id="IPR004090">
    <property type="entry name" value="Chemotax_Me-accpt_rcpt"/>
</dbReference>
<evidence type="ECO:0000313" key="16">
    <source>
        <dbReference type="EMBL" id="GAA3999129.1"/>
    </source>
</evidence>
<comment type="subcellular location">
    <subcellularLocation>
        <location evidence="1">Cell inner membrane</location>
        <topology evidence="1">Multi-pass membrane protein</topology>
    </subcellularLocation>
</comment>
<protein>
    <submittedName>
        <fullName evidence="16">Methyl-accepting chemotaxis protein</fullName>
    </submittedName>
</protein>
<reference evidence="17" key="1">
    <citation type="journal article" date="2019" name="Int. J. Syst. Evol. Microbiol.">
        <title>The Global Catalogue of Microorganisms (GCM) 10K type strain sequencing project: providing services to taxonomists for standard genome sequencing and annotation.</title>
        <authorList>
            <consortium name="The Broad Institute Genomics Platform"/>
            <consortium name="The Broad Institute Genome Sequencing Center for Infectious Disease"/>
            <person name="Wu L."/>
            <person name="Ma J."/>
        </authorList>
    </citation>
    <scope>NUCLEOTIDE SEQUENCE [LARGE SCALE GENOMIC DNA]</scope>
    <source>
        <strain evidence="17">JCM 17561</strain>
    </source>
</reference>
<feature type="region of interest" description="Disordered" evidence="12">
    <location>
        <begin position="516"/>
        <end position="537"/>
    </location>
</feature>
<dbReference type="SUPFAM" id="SSF58104">
    <property type="entry name" value="Methyl-accepting chemotaxis protein (MCP) signaling domain"/>
    <property type="match status" value="1"/>
</dbReference>
<dbReference type="Gene3D" id="1.10.287.950">
    <property type="entry name" value="Methyl-accepting chemotaxis protein"/>
    <property type="match status" value="1"/>
</dbReference>
<evidence type="ECO:0000256" key="1">
    <source>
        <dbReference type="ARBA" id="ARBA00004429"/>
    </source>
</evidence>
<keyword evidence="4" id="KW-0145">Chemotaxis</keyword>
<evidence type="ECO:0000256" key="9">
    <source>
        <dbReference type="ARBA" id="ARBA00023224"/>
    </source>
</evidence>
<evidence type="ECO:0000256" key="12">
    <source>
        <dbReference type="SAM" id="MobiDB-lite"/>
    </source>
</evidence>
<feature type="compositionally biased region" description="Basic and acidic residues" evidence="12">
    <location>
        <begin position="527"/>
        <end position="537"/>
    </location>
</feature>
<evidence type="ECO:0000256" key="8">
    <source>
        <dbReference type="ARBA" id="ARBA00023136"/>
    </source>
</evidence>
<organism evidence="16 17">
    <name type="scientific">Comamonas faecalis</name>
    <dbReference type="NCBI Taxonomy" id="1387849"/>
    <lineage>
        <taxon>Bacteria</taxon>
        <taxon>Pseudomonadati</taxon>
        <taxon>Pseudomonadota</taxon>
        <taxon>Betaproteobacteria</taxon>
        <taxon>Burkholderiales</taxon>
        <taxon>Comamonadaceae</taxon>
        <taxon>Comamonas</taxon>
    </lineage>
</organism>
<sequence>MNRIRIATRVAILALALTLLSLALGGLGLWGIAQSNQALQDLHGQRLASTAEIGRIQALLLTQRLLLATALVTPDEATIAENTAAVERNIAAIGEVWQAYEAHSHSPQEAQLARRFYGDRLRFVQEGLQPAVAALRAGDIALAQQLVRERVRPLYVPVGEGIAALVQWQADAGQQAWLQASGRYRLIRNIAIAALATGLLFAVWFSGALVRSIARSLGQAVQVAQTIAGGDLSQPVTVHGGDEAAQVLRALAAMQQQLGALVRQIRGGSESVASASSQISTGNHDLAQRTEMQASALEQASAGMHQLGASVQDNAGHARRARELAEQASQVAGRGGSVMDEVVQTMREIHRSSDQIANIIQVIDSIAFQTNILALNAAVEAARAGEQGRGFAVVAGEVRSLAQRSAQAAREIKVLITGSVQRVGTGAQLVERAGATMQEAVAAIANVSVLMAEISAATSEQSTGVAQIGAAVEHLDQSTQHNAALVEELSAAARGLQDQAHAQVLAMERFTLADVDGPRLPAIPSRQEPRQIRHETF</sequence>
<keyword evidence="2" id="KW-1003">Cell membrane</keyword>
<dbReference type="CDD" id="cd11386">
    <property type="entry name" value="MCP_signal"/>
    <property type="match status" value="1"/>
</dbReference>
<dbReference type="InterPro" id="IPR004089">
    <property type="entry name" value="MCPsignal_dom"/>
</dbReference>
<evidence type="ECO:0000259" key="14">
    <source>
        <dbReference type="PROSITE" id="PS50111"/>
    </source>
</evidence>
<dbReference type="Proteomes" id="UP001501627">
    <property type="component" value="Unassembled WGS sequence"/>
</dbReference>
<dbReference type="PROSITE" id="PS50111">
    <property type="entry name" value="CHEMOTAXIS_TRANSDUC_2"/>
    <property type="match status" value="1"/>
</dbReference>
<evidence type="ECO:0000256" key="4">
    <source>
        <dbReference type="ARBA" id="ARBA00022500"/>
    </source>
</evidence>
<dbReference type="RefSeq" id="WP_103044989.1">
    <property type="nucleotide sequence ID" value="NZ_BAABBP010000022.1"/>
</dbReference>
<dbReference type="PANTHER" id="PTHR43531:SF14">
    <property type="entry name" value="METHYL-ACCEPTING CHEMOTAXIS PROTEIN I-RELATED"/>
    <property type="match status" value="1"/>
</dbReference>
<dbReference type="SMART" id="SM00283">
    <property type="entry name" value="MA"/>
    <property type="match status" value="1"/>
</dbReference>
<dbReference type="InterPro" id="IPR051310">
    <property type="entry name" value="MCP_chemotaxis"/>
</dbReference>
<evidence type="ECO:0000256" key="7">
    <source>
        <dbReference type="ARBA" id="ARBA00022989"/>
    </source>
</evidence>
<dbReference type="CDD" id="cd06225">
    <property type="entry name" value="HAMP"/>
    <property type="match status" value="1"/>
</dbReference>
<dbReference type="PRINTS" id="PR00260">
    <property type="entry name" value="CHEMTRNSDUCR"/>
</dbReference>
<dbReference type="Pfam" id="PF02203">
    <property type="entry name" value="TarH"/>
    <property type="match status" value="1"/>
</dbReference>
<keyword evidence="9 11" id="KW-0807">Transducer</keyword>
<keyword evidence="17" id="KW-1185">Reference proteome</keyword>
<accession>A0ABP7RL99</accession>
<feature type="transmembrane region" description="Helical" evidence="13">
    <location>
        <begin position="190"/>
        <end position="210"/>
    </location>
</feature>
<dbReference type="InterPro" id="IPR003122">
    <property type="entry name" value="Tar_rcpt_lig-bd"/>
</dbReference>
<keyword evidence="7 13" id="KW-1133">Transmembrane helix</keyword>
<keyword evidence="5" id="KW-0997">Cell inner membrane</keyword>
<gene>
    <name evidence="16" type="ORF">GCM10022279_23540</name>
</gene>
<keyword evidence="8 13" id="KW-0472">Membrane</keyword>
<comment type="similarity">
    <text evidence="10">Belongs to the methyl-accepting chemotaxis (MCP) protein family.</text>
</comment>
<feature type="domain" description="Methyl-accepting transducer" evidence="14">
    <location>
        <begin position="268"/>
        <end position="497"/>
    </location>
</feature>
<proteinExistence type="inferred from homology"/>
<feature type="domain" description="HAMP" evidence="15">
    <location>
        <begin position="211"/>
        <end position="263"/>
    </location>
</feature>
<evidence type="ECO:0000256" key="6">
    <source>
        <dbReference type="ARBA" id="ARBA00022692"/>
    </source>
</evidence>
<dbReference type="PANTHER" id="PTHR43531">
    <property type="entry name" value="PROTEIN ICFG"/>
    <property type="match status" value="1"/>
</dbReference>
<dbReference type="InterPro" id="IPR003660">
    <property type="entry name" value="HAMP_dom"/>
</dbReference>
<keyword evidence="6 13" id="KW-0812">Transmembrane</keyword>
<dbReference type="SMART" id="SM00304">
    <property type="entry name" value="HAMP"/>
    <property type="match status" value="1"/>
</dbReference>
<evidence type="ECO:0000259" key="15">
    <source>
        <dbReference type="PROSITE" id="PS50885"/>
    </source>
</evidence>
<dbReference type="PROSITE" id="PS50885">
    <property type="entry name" value="HAMP"/>
    <property type="match status" value="1"/>
</dbReference>
<keyword evidence="3" id="KW-0488">Methylation</keyword>
<evidence type="ECO:0000256" key="10">
    <source>
        <dbReference type="ARBA" id="ARBA00029447"/>
    </source>
</evidence>
<evidence type="ECO:0000256" key="5">
    <source>
        <dbReference type="ARBA" id="ARBA00022519"/>
    </source>
</evidence>
<evidence type="ECO:0000313" key="17">
    <source>
        <dbReference type="Proteomes" id="UP001501627"/>
    </source>
</evidence>
<evidence type="ECO:0000256" key="3">
    <source>
        <dbReference type="ARBA" id="ARBA00022481"/>
    </source>
</evidence>
<evidence type="ECO:0000256" key="2">
    <source>
        <dbReference type="ARBA" id="ARBA00022475"/>
    </source>
</evidence>
<dbReference type="Pfam" id="PF00015">
    <property type="entry name" value="MCPsignal"/>
    <property type="match status" value="1"/>
</dbReference>